<evidence type="ECO:0000313" key="2">
    <source>
        <dbReference type="Proteomes" id="UP000708208"/>
    </source>
</evidence>
<proteinExistence type="predicted"/>
<reference evidence="1" key="1">
    <citation type="submission" date="2021-06" db="EMBL/GenBank/DDBJ databases">
        <authorList>
            <person name="Hodson N. C."/>
            <person name="Mongue J. A."/>
            <person name="Jaron S. K."/>
        </authorList>
    </citation>
    <scope>NUCLEOTIDE SEQUENCE</scope>
</reference>
<keyword evidence="2" id="KW-1185">Reference proteome</keyword>
<organism evidence="1 2">
    <name type="scientific">Allacma fusca</name>
    <dbReference type="NCBI Taxonomy" id="39272"/>
    <lineage>
        <taxon>Eukaryota</taxon>
        <taxon>Metazoa</taxon>
        <taxon>Ecdysozoa</taxon>
        <taxon>Arthropoda</taxon>
        <taxon>Hexapoda</taxon>
        <taxon>Collembola</taxon>
        <taxon>Symphypleona</taxon>
        <taxon>Sminthuridae</taxon>
        <taxon>Allacma</taxon>
    </lineage>
</organism>
<comment type="caution">
    <text evidence="1">The sequence shown here is derived from an EMBL/GenBank/DDBJ whole genome shotgun (WGS) entry which is preliminary data.</text>
</comment>
<evidence type="ECO:0000313" key="1">
    <source>
        <dbReference type="EMBL" id="CAG7714356.1"/>
    </source>
</evidence>
<dbReference type="EMBL" id="CAJVCH010034042">
    <property type="protein sequence ID" value="CAG7714356.1"/>
    <property type="molecule type" value="Genomic_DNA"/>
</dbReference>
<protein>
    <submittedName>
        <fullName evidence="1">Uncharacterized protein</fullName>
    </submittedName>
</protein>
<dbReference type="Proteomes" id="UP000708208">
    <property type="component" value="Unassembled WGS sequence"/>
</dbReference>
<dbReference type="AlphaFoldDB" id="A0A8J2JWQ7"/>
<name>A0A8J2JWQ7_9HEXA</name>
<sequence length="45" mass="4992">MDDSFLGAKLPDHIKSSSSFPGMRKFSVTFFHSKQVCQALTSPET</sequence>
<gene>
    <name evidence="1" type="ORF">AFUS01_LOCUS5350</name>
</gene>
<feature type="non-terminal residue" evidence="1">
    <location>
        <position position="1"/>
    </location>
</feature>
<accession>A0A8J2JWQ7</accession>